<keyword evidence="8" id="KW-1185">Reference proteome</keyword>
<evidence type="ECO:0000256" key="2">
    <source>
        <dbReference type="ARBA" id="ARBA00022771"/>
    </source>
</evidence>
<dbReference type="Proteomes" id="UP001151002">
    <property type="component" value="Unassembled WGS sequence"/>
</dbReference>
<evidence type="ECO:0000256" key="5">
    <source>
        <dbReference type="SAM" id="Coils"/>
    </source>
</evidence>
<gene>
    <name evidence="7" type="ORF">OWR29_29050</name>
</gene>
<dbReference type="SUPFAM" id="SSF57716">
    <property type="entry name" value="Glucocorticoid receptor-like (DNA-binding domain)"/>
    <property type="match status" value="1"/>
</dbReference>
<dbReference type="PANTHER" id="PTHR33823:SF4">
    <property type="entry name" value="GENERAL STRESS PROTEIN 16O"/>
    <property type="match status" value="1"/>
</dbReference>
<sequence>MTGHRTSLERLRGEAEAEIAALDADLRALFEASRTDNADDEHDPEGATIGYERAQLMAVLAAARAQLTAVEEALARLDAGAYGRCEACGREIAPERLEIRPFAATCVGCA</sequence>
<evidence type="ECO:0000259" key="6">
    <source>
        <dbReference type="Pfam" id="PF01258"/>
    </source>
</evidence>
<dbReference type="InterPro" id="IPR000962">
    <property type="entry name" value="Znf_DskA_TraR"/>
</dbReference>
<evidence type="ECO:0000256" key="3">
    <source>
        <dbReference type="ARBA" id="ARBA00022833"/>
    </source>
</evidence>
<keyword evidence="5" id="KW-0175">Coiled coil</keyword>
<protein>
    <submittedName>
        <fullName evidence="7">TraR/DksA C4-type zinc finger protein</fullName>
    </submittedName>
</protein>
<dbReference type="InterPro" id="IPR037187">
    <property type="entry name" value="DnaK_N"/>
</dbReference>
<keyword evidence="3" id="KW-0862">Zinc</keyword>
<evidence type="ECO:0000256" key="4">
    <source>
        <dbReference type="PROSITE-ProRule" id="PRU00510"/>
    </source>
</evidence>
<dbReference type="RefSeq" id="WP_267566445.1">
    <property type="nucleotide sequence ID" value="NZ_JAPNTZ010000010.1"/>
</dbReference>
<feature type="zinc finger region" description="dksA C4-type" evidence="4">
    <location>
        <begin position="85"/>
        <end position="109"/>
    </location>
</feature>
<feature type="coiled-coil region" evidence="5">
    <location>
        <begin position="5"/>
        <end position="80"/>
    </location>
</feature>
<dbReference type="Gene3D" id="1.20.120.910">
    <property type="entry name" value="DksA, coiled-coil domain"/>
    <property type="match status" value="1"/>
</dbReference>
<dbReference type="SUPFAM" id="SSF109635">
    <property type="entry name" value="DnaK suppressor protein DksA, alpha-hairpin domain"/>
    <property type="match status" value="1"/>
</dbReference>
<evidence type="ECO:0000313" key="7">
    <source>
        <dbReference type="EMBL" id="MCY1142061.1"/>
    </source>
</evidence>
<keyword evidence="2" id="KW-0863">Zinc-finger</keyword>
<dbReference type="PROSITE" id="PS51128">
    <property type="entry name" value="ZF_DKSA_2"/>
    <property type="match status" value="1"/>
</dbReference>
<reference evidence="7" key="1">
    <citation type="submission" date="2022-11" db="EMBL/GenBank/DDBJ databases">
        <authorList>
            <person name="Somphong A."/>
            <person name="Phongsopitanun W."/>
        </authorList>
    </citation>
    <scope>NUCLEOTIDE SEQUENCE</scope>
    <source>
        <strain evidence="7">Pm04-4</strain>
    </source>
</reference>
<proteinExistence type="predicted"/>
<dbReference type="InterPro" id="IPR020458">
    <property type="entry name" value="Znf_DskA_TraR_CS"/>
</dbReference>
<organism evidence="7 8">
    <name type="scientific">Paractinoplanes pyxinae</name>
    <dbReference type="NCBI Taxonomy" id="2997416"/>
    <lineage>
        <taxon>Bacteria</taxon>
        <taxon>Bacillati</taxon>
        <taxon>Actinomycetota</taxon>
        <taxon>Actinomycetes</taxon>
        <taxon>Micromonosporales</taxon>
        <taxon>Micromonosporaceae</taxon>
        <taxon>Paractinoplanes</taxon>
    </lineage>
</organism>
<evidence type="ECO:0000256" key="1">
    <source>
        <dbReference type="ARBA" id="ARBA00022723"/>
    </source>
</evidence>
<dbReference type="PROSITE" id="PS01102">
    <property type="entry name" value="ZF_DKSA_1"/>
    <property type="match status" value="1"/>
</dbReference>
<keyword evidence="1" id="KW-0479">Metal-binding</keyword>
<evidence type="ECO:0000313" key="8">
    <source>
        <dbReference type="Proteomes" id="UP001151002"/>
    </source>
</evidence>
<feature type="domain" description="Zinc finger DksA/TraR C4-type" evidence="6">
    <location>
        <begin position="80"/>
        <end position="110"/>
    </location>
</feature>
<dbReference type="PANTHER" id="PTHR33823">
    <property type="entry name" value="RNA POLYMERASE-BINDING TRANSCRIPTION FACTOR DKSA-RELATED"/>
    <property type="match status" value="1"/>
</dbReference>
<dbReference type="Pfam" id="PF01258">
    <property type="entry name" value="zf-dskA_traR"/>
    <property type="match status" value="1"/>
</dbReference>
<name>A0ABT4B6G0_9ACTN</name>
<comment type="caution">
    <text evidence="7">The sequence shown here is derived from an EMBL/GenBank/DDBJ whole genome shotgun (WGS) entry which is preliminary data.</text>
</comment>
<dbReference type="EMBL" id="JAPNTZ010000010">
    <property type="protein sequence ID" value="MCY1142061.1"/>
    <property type="molecule type" value="Genomic_DNA"/>
</dbReference>
<accession>A0ABT4B6G0</accession>